<keyword evidence="2" id="KW-0677">Repeat</keyword>
<dbReference type="OrthoDB" id="3269842at2759"/>
<feature type="repeat" description="WD" evidence="3">
    <location>
        <begin position="852"/>
        <end position="893"/>
    </location>
</feature>
<keyword evidence="4" id="KW-0175">Coiled coil</keyword>
<dbReference type="CDD" id="cd00200">
    <property type="entry name" value="WD40"/>
    <property type="match status" value="1"/>
</dbReference>
<evidence type="ECO:0000313" key="8">
    <source>
        <dbReference type="Proteomes" id="UP000663846"/>
    </source>
</evidence>
<evidence type="ECO:0000256" key="4">
    <source>
        <dbReference type="SAM" id="Coils"/>
    </source>
</evidence>
<organism evidence="7 8">
    <name type="scientific">Rhizoctonia solani</name>
    <dbReference type="NCBI Taxonomy" id="456999"/>
    <lineage>
        <taxon>Eukaryota</taxon>
        <taxon>Fungi</taxon>
        <taxon>Dikarya</taxon>
        <taxon>Basidiomycota</taxon>
        <taxon>Agaricomycotina</taxon>
        <taxon>Agaricomycetes</taxon>
        <taxon>Cantharellales</taxon>
        <taxon>Ceratobasidiaceae</taxon>
        <taxon>Rhizoctonia</taxon>
    </lineage>
</organism>
<feature type="region of interest" description="Disordered" evidence="5">
    <location>
        <begin position="1"/>
        <end position="35"/>
    </location>
</feature>
<dbReference type="Pfam" id="PF00400">
    <property type="entry name" value="WD40"/>
    <property type="match status" value="5"/>
</dbReference>
<keyword evidence="1 3" id="KW-0853">WD repeat</keyword>
<dbReference type="Pfam" id="PF24883">
    <property type="entry name" value="NPHP3_N"/>
    <property type="match status" value="1"/>
</dbReference>
<proteinExistence type="predicted"/>
<evidence type="ECO:0000256" key="1">
    <source>
        <dbReference type="ARBA" id="ARBA00022574"/>
    </source>
</evidence>
<accession>A0A8H3BSN9</accession>
<comment type="caution">
    <text evidence="7">The sequence shown here is derived from an EMBL/GenBank/DDBJ whole genome shotgun (WGS) entry which is preliminary data.</text>
</comment>
<dbReference type="SMART" id="SM00320">
    <property type="entry name" value="WD40"/>
    <property type="match status" value="10"/>
</dbReference>
<dbReference type="InterPro" id="IPR027417">
    <property type="entry name" value="P-loop_NTPase"/>
</dbReference>
<dbReference type="Pfam" id="PF25499">
    <property type="entry name" value="Beta-prop_pof12"/>
    <property type="match status" value="1"/>
</dbReference>
<feature type="repeat" description="WD" evidence="3">
    <location>
        <begin position="1068"/>
        <end position="1109"/>
    </location>
</feature>
<protein>
    <recommendedName>
        <fullName evidence="6">Nephrocystin 3-like N-terminal domain-containing protein</fullName>
    </recommendedName>
</protein>
<dbReference type="Proteomes" id="UP000663846">
    <property type="component" value="Unassembled WGS sequence"/>
</dbReference>
<feature type="coiled-coil region" evidence="4">
    <location>
        <begin position="82"/>
        <end position="139"/>
    </location>
</feature>
<feature type="compositionally biased region" description="Polar residues" evidence="5">
    <location>
        <begin position="1"/>
        <end position="12"/>
    </location>
</feature>
<dbReference type="InterPro" id="IPR001680">
    <property type="entry name" value="WD40_rpt"/>
</dbReference>
<gene>
    <name evidence="7" type="ORF">RDB_LOCUS161807</name>
</gene>
<dbReference type="InterPro" id="IPR019775">
    <property type="entry name" value="WD40_repeat_CS"/>
</dbReference>
<feature type="repeat" description="WD" evidence="3">
    <location>
        <begin position="809"/>
        <end position="850"/>
    </location>
</feature>
<dbReference type="PANTHER" id="PTHR44129">
    <property type="entry name" value="WD REPEAT-CONTAINING PROTEIN POP1"/>
    <property type="match status" value="1"/>
</dbReference>
<feature type="repeat" description="WD" evidence="3">
    <location>
        <begin position="1392"/>
        <end position="1433"/>
    </location>
</feature>
<evidence type="ECO:0000256" key="5">
    <source>
        <dbReference type="SAM" id="MobiDB-lite"/>
    </source>
</evidence>
<dbReference type="PROSITE" id="PS00678">
    <property type="entry name" value="WD_REPEATS_1"/>
    <property type="match status" value="1"/>
</dbReference>
<reference evidence="7" key="1">
    <citation type="submission" date="2021-01" db="EMBL/GenBank/DDBJ databases">
        <authorList>
            <person name="Kaushik A."/>
        </authorList>
    </citation>
    <scope>NUCLEOTIDE SEQUENCE</scope>
    <source>
        <strain evidence="7">AG1-1C</strain>
    </source>
</reference>
<dbReference type="InterPro" id="IPR015943">
    <property type="entry name" value="WD40/YVTN_repeat-like_dom_sf"/>
</dbReference>
<feature type="repeat" description="WD" evidence="3">
    <location>
        <begin position="1025"/>
        <end position="1066"/>
    </location>
</feature>
<dbReference type="PROSITE" id="PS50082">
    <property type="entry name" value="WD_REPEATS_2"/>
    <property type="match status" value="5"/>
</dbReference>
<feature type="domain" description="Nephrocystin 3-like N-terminal" evidence="6">
    <location>
        <begin position="222"/>
        <end position="377"/>
    </location>
</feature>
<dbReference type="InterPro" id="IPR011047">
    <property type="entry name" value="Quinoprotein_ADH-like_sf"/>
</dbReference>
<evidence type="ECO:0000259" key="6">
    <source>
        <dbReference type="Pfam" id="PF24883"/>
    </source>
</evidence>
<sequence>MSDTDSPNSQPEGASKIGTQPEDPTPLTGNRHSHRDRLKRWTHLTAFRKLLEHGANSLGPLKATVTDVADCIGIVDDVLSGKKEYEILKDELEKTFEMLTQHYGADAPPTITACVETLCKDINKELQQVKDKLRRGRADRFREASNDLNNVLRCYNRVRDLLQRVSTNADVSTWRIVNAITTNNFLKDLKPAMSACYNSSQAFKLKRGPCTKGTRIDVLSRIVRWISAPDSEPVYWMNGMAGTGKTTIAYTLCEELDADGWLAASFFCSRLLPECRDVDLIIPSIAYQLARSSRPFQSVLSRILEKDPDAHTRLSHLQFDDLIVRPLSEVKHTLPQNLIVVIDALDECEDKESTSRILSVLLAKSRGLPVRFVIGSRPEPEIWSQMSKQNNQAKSRVALHDLDKQMVQNDIEAYLRDSLMPMETTETDIAKLVERAGILFIYAATVVRYISYNNFQNSSTRLANILSTSGIGKRHEEIDELYTMILRDSLDNPKLEDVEKEEIRQALHTVICAKEPLTVHTLSGLLGVDDPSRVYAALRPLWSVLYVSGTSQLITTLHTSFPDYMLDPSRSRQYHCDPLAQNQVLTLRCFACFRSNRPQFNICGLKSSFVLDDQVMGLEERVKRAITAKLFYSARYWAGHLHSAIRSPSLVQELEEFLSSQLLLWMEVMVLKKCADNMPVVIRLAEEWATVNGCSKYLKATIHDARRFTIVFTSSSMSKSTPHIYISMLSFWPKTLPIAKFYGKRTRRMIKVKGPAISQQQQRLLAIWHFNCMSWCTSFSPDGLQIAIGQFSEVWLLSASTGQKLLPPFKGHSGLIRSLQFSPNGARIVSGSDDKTICVWDTQSGEMVLGPLRSHTDFLSSVTFSPDGFYIASGSKDKTICTWNAYTGQRILGPLIGDDGEVKAVKYSPNGRYIVSLSASVLHVVLWDCKDGQILKRLHGRQYDYGGFHWVDISPDSTRIAAGSSSYIYVWDIESGEVVLDWLLHLSSYAPDPFPADGSWLVVSYNNMMVCVWDAQSGNLVAGPLEVHAHSTESISFSPDHSYIISTSYDNTLRLWSTRSTQATSGPLLGHTSSIKSINVSPDGTRVVSVSSTSEVYIWNAESGELVVDIPEKRLRRWKWPLNWMADTSVQSAIFTTDGSYVIVNTDQGPSIINAKTGALYSQFAIIGIVQLKVGSFDAFNTFTSQVIPITLIGVYFFHHAVFRMTEIPIHWPCISWAEPSPDGAWVISGSTDGTIQVNDVHTNNLTLSFSPPTADEDNRTLSFVSFSSDGRRIFSKSGDRKLQMHCANSGTLLVDLNDDEWNDAIGFSPDGARVLIKNRSRTITLLDLATREGLELNGNCLEGGRPSHLLCYYMQCLFAFTADGSYIAFAMSDHSLCIWSARNGELLLGPIKGHTTSVLSIAFSPDGEFMVSGGDDGIMCITDVRSATLAPRPLDSSLPAVEWEMNEDGWIVDDQSRLLACIPSELRHALMRPRTKRMISRTGWLQLDFTDACIGESWAECYRAE</sequence>
<dbReference type="SUPFAM" id="SSF50998">
    <property type="entry name" value="Quinoprotein alcohol dehydrogenase-like"/>
    <property type="match status" value="2"/>
</dbReference>
<dbReference type="EMBL" id="CAJMWS010000772">
    <property type="protein sequence ID" value="CAE6462597.1"/>
    <property type="molecule type" value="Genomic_DNA"/>
</dbReference>
<dbReference type="Gene3D" id="2.130.10.10">
    <property type="entry name" value="YVTN repeat-like/Quinoprotein amine dehydrogenase"/>
    <property type="match status" value="4"/>
</dbReference>
<dbReference type="PRINTS" id="PR00320">
    <property type="entry name" value="GPROTEINBRPT"/>
</dbReference>
<dbReference type="SUPFAM" id="SSF52540">
    <property type="entry name" value="P-loop containing nucleoside triphosphate hydrolases"/>
    <property type="match status" value="1"/>
</dbReference>
<evidence type="ECO:0000256" key="2">
    <source>
        <dbReference type="ARBA" id="ARBA00022737"/>
    </source>
</evidence>
<name>A0A8H3BSN9_9AGAM</name>
<dbReference type="InterPro" id="IPR020472">
    <property type="entry name" value="WD40_PAC1"/>
</dbReference>
<dbReference type="InterPro" id="IPR050349">
    <property type="entry name" value="WD_LIS1/nudF_dynein_reg"/>
</dbReference>
<dbReference type="Gene3D" id="3.40.50.300">
    <property type="entry name" value="P-loop containing nucleotide triphosphate hydrolases"/>
    <property type="match status" value="1"/>
</dbReference>
<dbReference type="PROSITE" id="PS50294">
    <property type="entry name" value="WD_REPEATS_REGION"/>
    <property type="match status" value="5"/>
</dbReference>
<evidence type="ECO:0000256" key="3">
    <source>
        <dbReference type="PROSITE-ProRule" id="PRU00221"/>
    </source>
</evidence>
<evidence type="ECO:0000313" key="7">
    <source>
        <dbReference type="EMBL" id="CAE6462597.1"/>
    </source>
</evidence>
<dbReference type="InterPro" id="IPR056884">
    <property type="entry name" value="NPHP3-like_N"/>
</dbReference>